<dbReference type="Pfam" id="PF07949">
    <property type="entry name" value="YbbR"/>
    <property type="match status" value="2"/>
</dbReference>
<proteinExistence type="predicted"/>
<name>E7FSW1_9LACO</name>
<reference evidence="3 4" key="1">
    <citation type="submission" date="2011-01" db="EMBL/GenBank/DDBJ databases">
        <authorList>
            <person name="Muzny D."/>
            <person name="Qin X."/>
            <person name="Buhay C."/>
            <person name="Dugan-Rocha S."/>
            <person name="Ding Y."/>
            <person name="Chen G."/>
            <person name="Hawes A."/>
            <person name="Holder M."/>
            <person name="Jhangiani S."/>
            <person name="Johnson A."/>
            <person name="Khan Z."/>
            <person name="Li Z."/>
            <person name="Liu W."/>
            <person name="Liu X."/>
            <person name="Perez L."/>
            <person name="Shen H."/>
            <person name="Wang Q."/>
            <person name="Watt J."/>
            <person name="Xi L."/>
            <person name="Xin Y."/>
            <person name="Zhou J."/>
            <person name="Deng J."/>
            <person name="Jiang H."/>
            <person name="Liu Y."/>
            <person name="Qu J."/>
            <person name="Song X.-Z."/>
            <person name="Zhang L."/>
            <person name="Villasana D."/>
            <person name="Johnson A."/>
            <person name="Liu J."/>
            <person name="Liyanage D."/>
            <person name="Lorensuhewa L."/>
            <person name="Robinson T."/>
            <person name="Song A."/>
            <person name="Song B.-B."/>
            <person name="Dinh H."/>
            <person name="Thornton R."/>
            <person name="Coyle M."/>
            <person name="Francisco L."/>
            <person name="Jackson L."/>
            <person name="Javaid M."/>
            <person name="Korchina V."/>
            <person name="Kovar C."/>
            <person name="Mata R."/>
            <person name="Mathew T."/>
            <person name="Ngo R."/>
            <person name="Nguyen L."/>
            <person name="Nguyen N."/>
            <person name="Okwuonu G."/>
            <person name="Ongeri F."/>
            <person name="Pham C."/>
            <person name="Simmons D."/>
            <person name="Wilczek-Boney K."/>
            <person name="Hale W."/>
            <person name="Jakkamsetti A."/>
            <person name="Pham P."/>
            <person name="Ruth R."/>
            <person name="San Lucas F."/>
            <person name="Warren J."/>
            <person name="Zhang J."/>
            <person name="Zhao Z."/>
            <person name="Zhou C."/>
            <person name="Zhu D."/>
            <person name="Lee S."/>
            <person name="Bess C."/>
            <person name="Blankenburg K."/>
            <person name="Forbes L."/>
            <person name="Fu Q."/>
            <person name="Gubbala S."/>
            <person name="Hirani K."/>
            <person name="Jayaseelan J.C."/>
            <person name="Lara F."/>
            <person name="Munidasa M."/>
            <person name="Palculict T."/>
            <person name="Patil S."/>
            <person name="Pu L.-L."/>
            <person name="Saada N."/>
            <person name="Tang L."/>
            <person name="Weissenberger G."/>
            <person name="Zhu Y."/>
            <person name="Hemphill L."/>
            <person name="Shang Y."/>
            <person name="Youmans B."/>
            <person name="Ayvaz T."/>
            <person name="Ross M."/>
            <person name="Santibanez J."/>
            <person name="Aqrawi P."/>
            <person name="Gross S."/>
            <person name="Joshi V."/>
            <person name="Fowler G."/>
            <person name="Nazareth L."/>
            <person name="Reid J."/>
            <person name="Worley K."/>
            <person name="Petrosino J."/>
            <person name="Highlander S."/>
            <person name="Gibbs R."/>
        </authorList>
    </citation>
    <scope>NUCLEOTIDE SEQUENCE [LARGE SCALE GENOMIC DNA]</scope>
    <source>
        <strain evidence="3 4">ATCC 25644</strain>
    </source>
</reference>
<protein>
    <submittedName>
        <fullName evidence="3">YbbR-like protein</fullName>
    </submittedName>
</protein>
<dbReference type="EMBL" id="ACGS02000049">
    <property type="protein sequence ID" value="EFZ33818.1"/>
    <property type="molecule type" value="Genomic_DNA"/>
</dbReference>
<evidence type="ECO:0000313" key="3">
    <source>
        <dbReference type="EMBL" id="EFZ33818.1"/>
    </source>
</evidence>
<dbReference type="InterPro" id="IPR053154">
    <property type="entry name" value="c-di-AMP_regulator"/>
</dbReference>
<dbReference type="PATRIC" id="fig|525362.12.peg.1764"/>
<dbReference type="AlphaFoldDB" id="E7FSW1"/>
<dbReference type="PANTHER" id="PTHR37804:SF1">
    <property type="entry name" value="CDAA REGULATORY PROTEIN CDAR"/>
    <property type="match status" value="1"/>
</dbReference>
<dbReference type="Gene3D" id="2.170.120.40">
    <property type="entry name" value="YbbR-like domain"/>
    <property type="match status" value="2"/>
</dbReference>
<feature type="region of interest" description="Disordered" evidence="1">
    <location>
        <begin position="323"/>
        <end position="381"/>
    </location>
</feature>
<keyword evidence="2" id="KW-0472">Membrane</keyword>
<comment type="caution">
    <text evidence="3">The sequence shown here is derived from an EMBL/GenBank/DDBJ whole genome shotgun (WGS) entry which is preliminary data.</text>
</comment>
<dbReference type="Proteomes" id="UP000004099">
    <property type="component" value="Unassembled WGS sequence"/>
</dbReference>
<evidence type="ECO:0000313" key="4">
    <source>
        <dbReference type="Proteomes" id="UP000004099"/>
    </source>
</evidence>
<keyword evidence="2" id="KW-1133">Transmembrane helix</keyword>
<accession>E7FSW1</accession>
<organism evidence="3 4">
    <name type="scientific">Ligilactobacillus ruminis ATCC 25644</name>
    <dbReference type="NCBI Taxonomy" id="525362"/>
    <lineage>
        <taxon>Bacteria</taxon>
        <taxon>Bacillati</taxon>
        <taxon>Bacillota</taxon>
        <taxon>Bacilli</taxon>
        <taxon>Lactobacillales</taxon>
        <taxon>Lactobacillaceae</taxon>
        <taxon>Ligilactobacillus</taxon>
    </lineage>
</organism>
<evidence type="ECO:0000256" key="2">
    <source>
        <dbReference type="SAM" id="Phobius"/>
    </source>
</evidence>
<dbReference type="PANTHER" id="PTHR37804">
    <property type="entry name" value="CDAA REGULATORY PROTEIN CDAR"/>
    <property type="match status" value="1"/>
</dbReference>
<gene>
    <name evidence="3" type="ORF">HMPREF0542_11988</name>
</gene>
<keyword evidence="2" id="KW-0812">Transmembrane</keyword>
<dbReference type="Gene3D" id="2.170.120.30">
    <property type="match status" value="1"/>
</dbReference>
<feature type="compositionally biased region" description="Low complexity" evidence="1">
    <location>
        <begin position="325"/>
        <end position="346"/>
    </location>
</feature>
<sequence length="381" mass="40701">MKFPKIDNTKFLYQLVSLLFALLLFFYVNYQRLGSTRTTDNKPQAPAALMTNKTVKMTMPLAVNVDNDKYFVTGYPEKVRVKLSGPSAMVKAMDNTRNFEVYADLSKLKSGTHTVKFKTSGLSKEVTASIDPDSAVIKIERRKTITMPIQTRYDTGQISSGYAAGTPILSSQTTSITGGQKSIKKIVSVVANVNLPDGTNSAYSKNVILQAIDKNGKTVPDVIISPETVRVTVPINLATSTKTVPLLLEAGAGGVSGKSYNFTSPTKSITLHGTKTALKSISSYSLRVPIVGINSTTTKTIKISPTEAGITSVSPNSVQVTIEVQSSGSQIQSSESTGSNDSSGSDKQTTTDNDEDDKKDDDSNNNINSSSSSSVSSSSED</sequence>
<dbReference type="HOGENOM" id="CLU_039811_2_0_9"/>
<dbReference type="RefSeq" id="WP_003691760.1">
    <property type="nucleotide sequence ID" value="NZ_AFYE01000022.1"/>
</dbReference>
<feature type="compositionally biased region" description="Low complexity" evidence="1">
    <location>
        <begin position="364"/>
        <end position="381"/>
    </location>
</feature>
<feature type="transmembrane region" description="Helical" evidence="2">
    <location>
        <begin position="12"/>
        <end position="30"/>
    </location>
</feature>
<dbReference type="InterPro" id="IPR012505">
    <property type="entry name" value="YbbR"/>
</dbReference>
<evidence type="ECO:0000256" key="1">
    <source>
        <dbReference type="SAM" id="MobiDB-lite"/>
    </source>
</evidence>